<feature type="compositionally biased region" description="Polar residues" evidence="1">
    <location>
        <begin position="522"/>
        <end position="532"/>
    </location>
</feature>
<feature type="region of interest" description="Disordered" evidence="1">
    <location>
        <begin position="1"/>
        <end position="76"/>
    </location>
</feature>
<organism evidence="3 4">
    <name type="scientific">Emericellopsis cladophorae</name>
    <dbReference type="NCBI Taxonomy" id="2686198"/>
    <lineage>
        <taxon>Eukaryota</taxon>
        <taxon>Fungi</taxon>
        <taxon>Dikarya</taxon>
        <taxon>Ascomycota</taxon>
        <taxon>Pezizomycotina</taxon>
        <taxon>Sordariomycetes</taxon>
        <taxon>Hypocreomycetidae</taxon>
        <taxon>Hypocreales</taxon>
        <taxon>Bionectriaceae</taxon>
        <taxon>Emericellopsis</taxon>
    </lineage>
</organism>
<evidence type="ECO:0000259" key="2">
    <source>
        <dbReference type="Pfam" id="PF25909"/>
    </source>
</evidence>
<sequence>MLRFFSLDPRSKASAQATDSIITLKSEPPVVEIPPSDPPAPKRRRRDSCDDSPIMEPTTKRPKLNDGMRQQVHEATSNIERTGEAADLIELAFQSQIQLKHKELEMINENLAKCQVALEQLRRCHLIPYPMNCPTPEQMVEISNGSGYALQAPGQPVPRHAPPFGVVEGPYARHYAQWLIPHTNFDGIQVEPLSSQDASYSNMMEGRSTRNSRAEPSSSLVRGRQVDAVQKRPALSLGKPQVKARAGPCIITKANGETVRLECIKCGRDNFNSTQGFINHCRIAHRLDFKSHEEAAAACGQPYDPAPEGKSLNAPPAHAHESSQVDRTAVRRPSYKIAAEVSRQTGAVNALAGGEMTNQEACASLSMRIATTLKQWNMDKPGQNLPKPSSKVKLETMTEPTDTASDAPYLSRLLQKRKFSGNLHDLIADAKTKLSDQDMALDFESEDETLATPVDNQALTHARMPVVKRVPVRATDPPVATSSHKAHAHELYTKGVHPNGLNESGLQHADVDDDLEGPSPSPNAHMSNNAPSLVSDDGEYDDSEDASSMCGHSEAVDTESVSDVADISMDEDHGHRSLRRSSTGISSAVRLRRQEPKHVAFVGPMANTRDTKRKRNA</sequence>
<keyword evidence="4" id="KW-1185">Reference proteome</keyword>
<dbReference type="GeneID" id="75832980"/>
<dbReference type="InterPro" id="IPR058706">
    <property type="entry name" value="zf-C2H2_AHC1-like"/>
</dbReference>
<dbReference type="EMBL" id="JAGIXG020000004">
    <property type="protein sequence ID" value="KAI6784457.1"/>
    <property type="molecule type" value="Genomic_DNA"/>
</dbReference>
<feature type="region of interest" description="Disordered" evidence="1">
    <location>
        <begin position="495"/>
        <end position="596"/>
    </location>
</feature>
<feature type="compositionally biased region" description="Acidic residues" evidence="1">
    <location>
        <begin position="536"/>
        <end position="545"/>
    </location>
</feature>
<dbReference type="Pfam" id="PF25909">
    <property type="entry name" value="zf-C2H2_AHC1"/>
    <property type="match status" value="1"/>
</dbReference>
<feature type="region of interest" description="Disordered" evidence="1">
    <location>
        <begin position="299"/>
        <end position="331"/>
    </location>
</feature>
<reference evidence="3" key="2">
    <citation type="submission" date="2022-07" db="EMBL/GenBank/DDBJ databases">
        <authorList>
            <person name="Goncalves M.F.M."/>
            <person name="Hilario S."/>
            <person name="Van De Peer Y."/>
            <person name="Esteves A.C."/>
            <person name="Alves A."/>
        </authorList>
    </citation>
    <scope>NUCLEOTIDE SEQUENCE</scope>
    <source>
        <strain evidence="3">MUM 19.33</strain>
    </source>
</reference>
<reference evidence="3" key="1">
    <citation type="journal article" date="2021" name="J Fungi (Basel)">
        <title>Genomic and Metabolomic Analyses of the Marine Fungus Emericellopsis cladophorae: Insights into Saltwater Adaptability Mechanisms and Its Biosynthetic Potential.</title>
        <authorList>
            <person name="Goncalves M.F.M."/>
            <person name="Hilario S."/>
            <person name="Van de Peer Y."/>
            <person name="Esteves A.C."/>
            <person name="Alves A."/>
        </authorList>
    </citation>
    <scope>NUCLEOTIDE SEQUENCE</scope>
    <source>
        <strain evidence="3">MUM 19.33</strain>
    </source>
</reference>
<evidence type="ECO:0000313" key="4">
    <source>
        <dbReference type="Proteomes" id="UP001055219"/>
    </source>
</evidence>
<dbReference type="OrthoDB" id="5355528at2759"/>
<name>A0A9Q0BFX7_9HYPO</name>
<dbReference type="RefSeq" id="XP_051365313.1">
    <property type="nucleotide sequence ID" value="XM_051502940.1"/>
</dbReference>
<feature type="compositionally biased region" description="Polar residues" evidence="1">
    <location>
        <begin position="13"/>
        <end position="23"/>
    </location>
</feature>
<comment type="caution">
    <text evidence="3">The sequence shown here is derived from an EMBL/GenBank/DDBJ whole genome shotgun (WGS) entry which is preliminary data.</text>
</comment>
<accession>A0A9Q0BFX7</accession>
<dbReference type="Proteomes" id="UP001055219">
    <property type="component" value="Unassembled WGS sequence"/>
</dbReference>
<gene>
    <name evidence="3" type="ORF">J7T54_006502</name>
</gene>
<feature type="domain" description="AHC1-like C2H2 zinc-finger" evidence="2">
    <location>
        <begin position="246"/>
        <end position="293"/>
    </location>
</feature>
<dbReference type="AlphaFoldDB" id="A0A9Q0BFX7"/>
<evidence type="ECO:0000313" key="3">
    <source>
        <dbReference type="EMBL" id="KAI6784457.1"/>
    </source>
</evidence>
<evidence type="ECO:0000256" key="1">
    <source>
        <dbReference type="SAM" id="MobiDB-lite"/>
    </source>
</evidence>
<feature type="compositionally biased region" description="Polar residues" evidence="1">
    <location>
        <begin position="209"/>
        <end position="220"/>
    </location>
</feature>
<protein>
    <recommendedName>
        <fullName evidence="2">AHC1-like C2H2 zinc-finger domain-containing protein</fullName>
    </recommendedName>
</protein>
<feature type="region of interest" description="Disordered" evidence="1">
    <location>
        <begin position="196"/>
        <end position="226"/>
    </location>
</feature>
<proteinExistence type="predicted"/>